<dbReference type="PROSITE" id="PS50045">
    <property type="entry name" value="SIGMA54_INTERACT_4"/>
    <property type="match status" value="1"/>
</dbReference>
<reference evidence="7 8" key="1">
    <citation type="submission" date="2020-02" db="EMBL/GenBank/DDBJ databases">
        <authorList>
            <person name="Kim Y.B."/>
            <person name="Roh S.W."/>
        </authorList>
    </citation>
    <scope>NUCLEOTIDE SEQUENCE [LARGE SCALE GENOMIC DNA]</scope>
    <source>
        <strain evidence="7 8">DSM 103574</strain>
    </source>
</reference>
<dbReference type="Proteomes" id="UP000466848">
    <property type="component" value="Chromosome"/>
</dbReference>
<dbReference type="PANTHER" id="PTHR32071:SF57">
    <property type="entry name" value="C4-DICARBOXYLATE TRANSPORT TRANSCRIPTIONAL REGULATORY PROTEIN DCTD"/>
    <property type="match status" value="1"/>
</dbReference>
<dbReference type="Gene3D" id="1.10.10.60">
    <property type="entry name" value="Homeodomain-like"/>
    <property type="match status" value="1"/>
</dbReference>
<gene>
    <name evidence="7" type="ORF">Ami103574_15605</name>
</gene>
<evidence type="ECO:0000256" key="1">
    <source>
        <dbReference type="ARBA" id="ARBA00022741"/>
    </source>
</evidence>
<dbReference type="Pfam" id="PF00158">
    <property type="entry name" value="Sigma54_activat"/>
    <property type="match status" value="1"/>
</dbReference>
<dbReference type="SUPFAM" id="SSF52540">
    <property type="entry name" value="P-loop containing nucleoside triphosphate hydrolases"/>
    <property type="match status" value="1"/>
</dbReference>
<keyword evidence="3" id="KW-0805">Transcription regulation</keyword>
<keyword evidence="1" id="KW-0547">Nucleotide-binding</keyword>
<feature type="domain" description="Sigma-54 factor interaction" evidence="6">
    <location>
        <begin position="1"/>
        <end position="218"/>
    </location>
</feature>
<dbReference type="GO" id="GO:0043565">
    <property type="term" value="F:sequence-specific DNA binding"/>
    <property type="evidence" value="ECO:0007669"/>
    <property type="project" value="InterPro"/>
</dbReference>
<dbReference type="Gene3D" id="3.40.50.300">
    <property type="entry name" value="P-loop containing nucleotide triphosphate hydrolases"/>
    <property type="match status" value="1"/>
</dbReference>
<dbReference type="AlphaFoldDB" id="A0A858BYX5"/>
<dbReference type="Gene3D" id="1.10.8.60">
    <property type="match status" value="1"/>
</dbReference>
<dbReference type="GO" id="GO:0005524">
    <property type="term" value="F:ATP binding"/>
    <property type="evidence" value="ECO:0007669"/>
    <property type="project" value="UniProtKB-KW"/>
</dbReference>
<keyword evidence="4" id="KW-0238">DNA-binding</keyword>
<dbReference type="InterPro" id="IPR002197">
    <property type="entry name" value="HTH_Fis"/>
</dbReference>
<dbReference type="InterPro" id="IPR002078">
    <property type="entry name" value="Sigma_54_int"/>
</dbReference>
<dbReference type="PROSITE" id="PS00688">
    <property type="entry name" value="SIGMA54_INTERACT_3"/>
    <property type="match status" value="1"/>
</dbReference>
<keyword evidence="2" id="KW-0067">ATP-binding</keyword>
<dbReference type="Pfam" id="PF02954">
    <property type="entry name" value="HTH_8"/>
    <property type="match status" value="1"/>
</dbReference>
<organism evidence="7 8">
    <name type="scientific">Aminipila butyrica</name>
    <dbReference type="NCBI Taxonomy" id="433296"/>
    <lineage>
        <taxon>Bacteria</taxon>
        <taxon>Bacillati</taxon>
        <taxon>Bacillota</taxon>
        <taxon>Clostridia</taxon>
        <taxon>Peptostreptococcales</taxon>
        <taxon>Anaerovoracaceae</taxon>
        <taxon>Aminipila</taxon>
    </lineage>
</organism>
<dbReference type="InterPro" id="IPR009057">
    <property type="entry name" value="Homeodomain-like_sf"/>
</dbReference>
<dbReference type="InterPro" id="IPR025943">
    <property type="entry name" value="Sigma_54_int_dom_ATP-bd_2"/>
</dbReference>
<dbReference type="InterPro" id="IPR025944">
    <property type="entry name" value="Sigma_54_int_dom_CS"/>
</dbReference>
<dbReference type="FunFam" id="3.40.50.300:FF:000006">
    <property type="entry name" value="DNA-binding transcriptional regulator NtrC"/>
    <property type="match status" value="1"/>
</dbReference>
<dbReference type="InterPro" id="IPR025662">
    <property type="entry name" value="Sigma_54_int_dom_ATP-bd_1"/>
</dbReference>
<dbReference type="SMART" id="SM00382">
    <property type="entry name" value="AAA"/>
    <property type="match status" value="1"/>
</dbReference>
<dbReference type="PANTHER" id="PTHR32071">
    <property type="entry name" value="TRANSCRIPTIONAL REGULATORY PROTEIN"/>
    <property type="match status" value="1"/>
</dbReference>
<evidence type="ECO:0000256" key="4">
    <source>
        <dbReference type="ARBA" id="ARBA00023125"/>
    </source>
</evidence>
<dbReference type="InterPro" id="IPR027417">
    <property type="entry name" value="P-loop_NTPase"/>
</dbReference>
<dbReference type="EMBL" id="CP048649">
    <property type="protein sequence ID" value="QIB70632.1"/>
    <property type="molecule type" value="Genomic_DNA"/>
</dbReference>
<evidence type="ECO:0000256" key="2">
    <source>
        <dbReference type="ARBA" id="ARBA00022840"/>
    </source>
</evidence>
<dbReference type="InterPro" id="IPR058031">
    <property type="entry name" value="AAA_lid_NorR"/>
</dbReference>
<dbReference type="Pfam" id="PF25601">
    <property type="entry name" value="AAA_lid_14"/>
    <property type="match status" value="1"/>
</dbReference>
<proteinExistence type="predicted"/>
<dbReference type="InterPro" id="IPR003593">
    <property type="entry name" value="AAA+_ATPase"/>
</dbReference>
<keyword evidence="8" id="KW-1185">Reference proteome</keyword>
<dbReference type="PROSITE" id="PS00676">
    <property type="entry name" value="SIGMA54_INTERACT_2"/>
    <property type="match status" value="1"/>
</dbReference>
<evidence type="ECO:0000256" key="5">
    <source>
        <dbReference type="ARBA" id="ARBA00023163"/>
    </source>
</evidence>
<name>A0A858BYX5_9FIRM</name>
<dbReference type="GO" id="GO:0006355">
    <property type="term" value="P:regulation of DNA-templated transcription"/>
    <property type="evidence" value="ECO:0007669"/>
    <property type="project" value="InterPro"/>
</dbReference>
<dbReference type="KEGG" id="abut:Ami103574_15605"/>
<keyword evidence="5" id="KW-0804">Transcription</keyword>
<protein>
    <submittedName>
        <fullName evidence="7">Sigma-54-dependent Fis family transcriptional regulator</fullName>
    </submittedName>
</protein>
<evidence type="ECO:0000313" key="8">
    <source>
        <dbReference type="Proteomes" id="UP000466848"/>
    </source>
</evidence>
<dbReference type="CDD" id="cd00009">
    <property type="entry name" value="AAA"/>
    <property type="match status" value="1"/>
</dbReference>
<evidence type="ECO:0000313" key="7">
    <source>
        <dbReference type="EMBL" id="QIB70632.1"/>
    </source>
</evidence>
<dbReference type="PROSITE" id="PS00675">
    <property type="entry name" value="SIGMA54_INTERACT_1"/>
    <property type="match status" value="1"/>
</dbReference>
<sequence>MLKKVSTSNIAIMLTGESGTGKTFLAREIHRSSRKNEGPFVHVNCAAIPPALIESELFGYAEGAFTGAKKGGKKGYFEMAQNGTIFLDEIAELPMDLQGRLLEVIQEKTFYRVGGNEKIHINCRFITATNRDLKQMIHDRSFREDLYYRINVFPIDLLPLRERIEDIQLLSSVLLPKICKRLEIEPLILSSQAIEKMKQYNWPGNIRELENILEKASVLCDNKIIFPEHLDLPTPPGSSEIADGFYSLKEELEMTEKKIILRALIENNFEKGRTAKSLKIGRTNLFEKIRKYELEEEK</sequence>
<dbReference type="SUPFAM" id="SSF46689">
    <property type="entry name" value="Homeodomain-like"/>
    <property type="match status" value="1"/>
</dbReference>
<evidence type="ECO:0000256" key="3">
    <source>
        <dbReference type="ARBA" id="ARBA00023015"/>
    </source>
</evidence>
<accession>A0A858BYX5</accession>
<evidence type="ECO:0000259" key="6">
    <source>
        <dbReference type="PROSITE" id="PS50045"/>
    </source>
</evidence>